<protein>
    <submittedName>
        <fullName evidence="1">Uncharacterized protein</fullName>
    </submittedName>
</protein>
<dbReference type="EMBL" id="LAZR01000084">
    <property type="protein sequence ID" value="KKN93784.1"/>
    <property type="molecule type" value="Genomic_DNA"/>
</dbReference>
<name>A0A0F9UQ64_9ZZZZ</name>
<gene>
    <name evidence="1" type="ORF">LCGC14_0196170</name>
</gene>
<organism evidence="1">
    <name type="scientific">marine sediment metagenome</name>
    <dbReference type="NCBI Taxonomy" id="412755"/>
    <lineage>
        <taxon>unclassified sequences</taxon>
        <taxon>metagenomes</taxon>
        <taxon>ecological metagenomes</taxon>
    </lineage>
</organism>
<proteinExistence type="predicted"/>
<evidence type="ECO:0000313" key="1">
    <source>
        <dbReference type="EMBL" id="KKN93784.1"/>
    </source>
</evidence>
<sequence length="112" mass="13405">MSEETFEKQLCQMLKNLEAYRVDNFAGEMASLSHKNGLELDRIIFEVKIFDKALSKLEEKDVKNVVSHLTNIMWNFYHFERKRREIDDVPSLWRVANGDMNHLRVFLNMERI</sequence>
<reference evidence="1" key="1">
    <citation type="journal article" date="2015" name="Nature">
        <title>Complex archaea that bridge the gap between prokaryotes and eukaryotes.</title>
        <authorList>
            <person name="Spang A."/>
            <person name="Saw J.H."/>
            <person name="Jorgensen S.L."/>
            <person name="Zaremba-Niedzwiedzka K."/>
            <person name="Martijn J."/>
            <person name="Lind A.E."/>
            <person name="van Eijk R."/>
            <person name="Schleper C."/>
            <person name="Guy L."/>
            <person name="Ettema T.J."/>
        </authorList>
    </citation>
    <scope>NUCLEOTIDE SEQUENCE</scope>
</reference>
<dbReference type="AlphaFoldDB" id="A0A0F9UQ64"/>
<comment type="caution">
    <text evidence="1">The sequence shown here is derived from an EMBL/GenBank/DDBJ whole genome shotgun (WGS) entry which is preliminary data.</text>
</comment>
<accession>A0A0F9UQ64</accession>